<dbReference type="OrthoDB" id="3040368at2759"/>
<sequence length="124" mass="13504">MEYLEEHITIGAIHNSDERCDAPTCFPETRVAVQEDILSWITQGDQDEQPMKMLWLSGPAGSGKTAIAGSVADVCQARGILAGSFFFSSFSPSPQRSSKQFLVATLAYQLFKHETLEAAAPHVS</sequence>
<dbReference type="InterPro" id="IPR027417">
    <property type="entry name" value="P-loop_NTPase"/>
</dbReference>
<evidence type="ECO:0000313" key="4">
    <source>
        <dbReference type="Proteomes" id="UP000298030"/>
    </source>
</evidence>
<dbReference type="EMBL" id="QPFP01000011">
    <property type="protein sequence ID" value="TEB33811.1"/>
    <property type="molecule type" value="Genomic_DNA"/>
</dbReference>
<keyword evidence="1" id="KW-0677">Repeat</keyword>
<keyword evidence="4" id="KW-1185">Reference proteome</keyword>
<name>A0A4Y7TIH8_COPMI</name>
<reference evidence="3 4" key="1">
    <citation type="journal article" date="2019" name="Nat. Ecol. Evol.">
        <title>Megaphylogeny resolves global patterns of mushroom evolution.</title>
        <authorList>
            <person name="Varga T."/>
            <person name="Krizsan K."/>
            <person name="Foldi C."/>
            <person name="Dima B."/>
            <person name="Sanchez-Garcia M."/>
            <person name="Sanchez-Ramirez S."/>
            <person name="Szollosi G.J."/>
            <person name="Szarkandi J.G."/>
            <person name="Papp V."/>
            <person name="Albert L."/>
            <person name="Andreopoulos W."/>
            <person name="Angelini C."/>
            <person name="Antonin V."/>
            <person name="Barry K.W."/>
            <person name="Bougher N.L."/>
            <person name="Buchanan P."/>
            <person name="Buyck B."/>
            <person name="Bense V."/>
            <person name="Catcheside P."/>
            <person name="Chovatia M."/>
            <person name="Cooper J."/>
            <person name="Damon W."/>
            <person name="Desjardin D."/>
            <person name="Finy P."/>
            <person name="Geml J."/>
            <person name="Haridas S."/>
            <person name="Hughes K."/>
            <person name="Justo A."/>
            <person name="Karasinski D."/>
            <person name="Kautmanova I."/>
            <person name="Kiss B."/>
            <person name="Kocsube S."/>
            <person name="Kotiranta H."/>
            <person name="LaButti K.M."/>
            <person name="Lechner B.E."/>
            <person name="Liimatainen K."/>
            <person name="Lipzen A."/>
            <person name="Lukacs Z."/>
            <person name="Mihaltcheva S."/>
            <person name="Morgado L.N."/>
            <person name="Niskanen T."/>
            <person name="Noordeloos M.E."/>
            <person name="Ohm R.A."/>
            <person name="Ortiz-Santana B."/>
            <person name="Ovrebo C."/>
            <person name="Racz N."/>
            <person name="Riley R."/>
            <person name="Savchenko A."/>
            <person name="Shiryaev A."/>
            <person name="Soop K."/>
            <person name="Spirin V."/>
            <person name="Szebenyi C."/>
            <person name="Tomsovsky M."/>
            <person name="Tulloss R.E."/>
            <person name="Uehling J."/>
            <person name="Grigoriev I.V."/>
            <person name="Vagvolgyi C."/>
            <person name="Papp T."/>
            <person name="Martin F.M."/>
            <person name="Miettinen O."/>
            <person name="Hibbett D.S."/>
            <person name="Nagy L.G."/>
        </authorList>
    </citation>
    <scope>NUCLEOTIDE SEQUENCE [LARGE SCALE GENOMIC DNA]</scope>
    <source>
        <strain evidence="3 4">FP101781</strain>
    </source>
</reference>
<dbReference type="Proteomes" id="UP000298030">
    <property type="component" value="Unassembled WGS sequence"/>
</dbReference>
<gene>
    <name evidence="3" type="ORF">FA13DRAFT_1789635</name>
</gene>
<dbReference type="Gene3D" id="3.40.50.300">
    <property type="entry name" value="P-loop containing nucleotide triphosphate hydrolases"/>
    <property type="match status" value="1"/>
</dbReference>
<protein>
    <recommendedName>
        <fullName evidence="2">Nephrocystin 3-like N-terminal domain-containing protein</fullName>
    </recommendedName>
</protein>
<dbReference type="AlphaFoldDB" id="A0A4Y7TIH8"/>
<evidence type="ECO:0000256" key="1">
    <source>
        <dbReference type="ARBA" id="ARBA00022737"/>
    </source>
</evidence>
<feature type="domain" description="Nephrocystin 3-like N-terminal" evidence="2">
    <location>
        <begin position="36"/>
        <end position="114"/>
    </location>
</feature>
<accession>A0A4Y7TIH8</accession>
<evidence type="ECO:0000313" key="3">
    <source>
        <dbReference type="EMBL" id="TEB33811.1"/>
    </source>
</evidence>
<dbReference type="InterPro" id="IPR056884">
    <property type="entry name" value="NPHP3-like_N"/>
</dbReference>
<comment type="caution">
    <text evidence="3">The sequence shown here is derived from an EMBL/GenBank/DDBJ whole genome shotgun (WGS) entry which is preliminary data.</text>
</comment>
<dbReference type="Pfam" id="PF24883">
    <property type="entry name" value="NPHP3_N"/>
    <property type="match status" value="1"/>
</dbReference>
<dbReference type="SUPFAM" id="SSF52540">
    <property type="entry name" value="P-loop containing nucleoside triphosphate hydrolases"/>
    <property type="match status" value="1"/>
</dbReference>
<organism evidence="3 4">
    <name type="scientific">Coprinellus micaceus</name>
    <name type="common">Glistening ink-cap mushroom</name>
    <name type="synonym">Coprinus micaceus</name>
    <dbReference type="NCBI Taxonomy" id="71717"/>
    <lineage>
        <taxon>Eukaryota</taxon>
        <taxon>Fungi</taxon>
        <taxon>Dikarya</taxon>
        <taxon>Basidiomycota</taxon>
        <taxon>Agaricomycotina</taxon>
        <taxon>Agaricomycetes</taxon>
        <taxon>Agaricomycetidae</taxon>
        <taxon>Agaricales</taxon>
        <taxon>Agaricineae</taxon>
        <taxon>Psathyrellaceae</taxon>
        <taxon>Coprinellus</taxon>
    </lineage>
</organism>
<evidence type="ECO:0000259" key="2">
    <source>
        <dbReference type="Pfam" id="PF24883"/>
    </source>
</evidence>
<dbReference type="STRING" id="71717.A0A4Y7TIH8"/>
<proteinExistence type="predicted"/>